<dbReference type="PROSITE" id="PS00571">
    <property type="entry name" value="AMIDASES"/>
    <property type="match status" value="1"/>
</dbReference>
<sequence length="513" mass="55659">MTPTQETQPLWQRGASKKRQECKAKISNAWLVPETLWDSLPHPLESNKVNLIELDVIRRSNVLTEGELDKLSTGEFTAVEVTSAVCKRAAVAGQLSGNLKGPLHGLPISVKDCLHVAGTQETENSCLVDMLLDLGAVMYIKTNVPQTMMTADSENIIFGRTLSPWNTMLTAGGSSGGEEALIALRGSPLGIGTDVAGSIRIPALCCGTYGFKPSASRIPDSKQQRYGSGGIWTIYGSVGPLANDMEALEILTRAVLGANPRPALYDPDVLDIPWRNIGPLNPRLRLGFLLEDPAFPLHPPVRATRQAAASCLKEAGHEIIPLSAEECHIAYALEVVWKLFSFDDSDAASEVVAQGGEPPIASRAVVATLAERLGSRYVPGFKDMTPIERLSTLNMERVKINAAWHALWKKHDLDAVICPPAPNTAVEHDKHGLTAYTSFMNLLDYPACVIPFQKAGKYSDVKMQEGQFVPDYHSAALEGAPCSVQVFTSRLRDEECLAIAKVVDRCLHSDQTS</sequence>
<dbReference type="EMBL" id="JBFXLT010000049">
    <property type="protein sequence ID" value="KAL2812291.1"/>
    <property type="molecule type" value="Genomic_DNA"/>
</dbReference>
<dbReference type="SUPFAM" id="SSF75304">
    <property type="entry name" value="Amidase signature (AS) enzymes"/>
    <property type="match status" value="1"/>
</dbReference>
<dbReference type="InterPro" id="IPR036928">
    <property type="entry name" value="AS_sf"/>
</dbReference>
<organism evidence="6 7">
    <name type="scientific">Aspergillus granulosus</name>
    <dbReference type="NCBI Taxonomy" id="176169"/>
    <lineage>
        <taxon>Eukaryota</taxon>
        <taxon>Fungi</taxon>
        <taxon>Dikarya</taxon>
        <taxon>Ascomycota</taxon>
        <taxon>Pezizomycotina</taxon>
        <taxon>Eurotiomycetes</taxon>
        <taxon>Eurotiomycetidae</taxon>
        <taxon>Eurotiales</taxon>
        <taxon>Aspergillaceae</taxon>
        <taxon>Aspergillus</taxon>
        <taxon>Aspergillus subgen. Nidulantes</taxon>
    </lineage>
</organism>
<dbReference type="GO" id="GO:0016787">
    <property type="term" value="F:hydrolase activity"/>
    <property type="evidence" value="ECO:0007669"/>
    <property type="project" value="UniProtKB-KW"/>
</dbReference>
<evidence type="ECO:0000256" key="4">
    <source>
        <dbReference type="ARBA" id="ARBA00022801"/>
    </source>
</evidence>
<dbReference type="EC" id="3.5.1.4" evidence="3"/>
<dbReference type="PANTHER" id="PTHR46072">
    <property type="entry name" value="AMIDASE-RELATED-RELATED"/>
    <property type="match status" value="1"/>
</dbReference>
<dbReference type="Pfam" id="PF01425">
    <property type="entry name" value="Amidase"/>
    <property type="match status" value="1"/>
</dbReference>
<comment type="catalytic activity">
    <reaction evidence="1">
        <text>a monocarboxylic acid amide + H2O = a monocarboxylate + NH4(+)</text>
        <dbReference type="Rhea" id="RHEA:12020"/>
        <dbReference type="ChEBI" id="CHEBI:15377"/>
        <dbReference type="ChEBI" id="CHEBI:28938"/>
        <dbReference type="ChEBI" id="CHEBI:35757"/>
        <dbReference type="ChEBI" id="CHEBI:83628"/>
        <dbReference type="EC" id="3.5.1.4"/>
    </reaction>
</comment>
<keyword evidence="7" id="KW-1185">Reference proteome</keyword>
<gene>
    <name evidence="6" type="ORF">BJX63DRAFT_421860</name>
</gene>
<comment type="caution">
    <text evidence="6">The sequence shown here is derived from an EMBL/GenBank/DDBJ whole genome shotgun (WGS) entry which is preliminary data.</text>
</comment>
<dbReference type="Gene3D" id="3.90.1300.10">
    <property type="entry name" value="Amidase signature (AS) domain"/>
    <property type="match status" value="1"/>
</dbReference>
<accession>A0ABR4HA32</accession>
<feature type="domain" description="Amidase" evidence="5">
    <location>
        <begin position="89"/>
        <end position="497"/>
    </location>
</feature>
<evidence type="ECO:0000256" key="2">
    <source>
        <dbReference type="ARBA" id="ARBA00009199"/>
    </source>
</evidence>
<evidence type="ECO:0000313" key="7">
    <source>
        <dbReference type="Proteomes" id="UP001610334"/>
    </source>
</evidence>
<dbReference type="InterPro" id="IPR020556">
    <property type="entry name" value="Amidase_CS"/>
</dbReference>
<evidence type="ECO:0000256" key="1">
    <source>
        <dbReference type="ARBA" id="ARBA00001311"/>
    </source>
</evidence>
<name>A0ABR4HA32_9EURO</name>
<dbReference type="Proteomes" id="UP001610334">
    <property type="component" value="Unassembled WGS sequence"/>
</dbReference>
<dbReference type="InterPro" id="IPR023631">
    <property type="entry name" value="Amidase_dom"/>
</dbReference>
<protein>
    <recommendedName>
        <fullName evidence="3">amidase</fullName>
        <ecNumber evidence="3">3.5.1.4</ecNumber>
    </recommendedName>
</protein>
<dbReference type="PANTHER" id="PTHR46072:SF3">
    <property type="entry name" value="AMIDASE"/>
    <property type="match status" value="1"/>
</dbReference>
<reference evidence="6 7" key="1">
    <citation type="submission" date="2024-07" db="EMBL/GenBank/DDBJ databases">
        <title>Section-level genome sequencing and comparative genomics of Aspergillus sections Usti and Cavernicolus.</title>
        <authorList>
            <consortium name="Lawrence Berkeley National Laboratory"/>
            <person name="Nybo J.L."/>
            <person name="Vesth T.C."/>
            <person name="Theobald S."/>
            <person name="Frisvad J.C."/>
            <person name="Larsen T.O."/>
            <person name="Kjaerboelling I."/>
            <person name="Rothschild-Mancinelli K."/>
            <person name="Lyhne E.K."/>
            <person name="Kogle M.E."/>
            <person name="Barry K."/>
            <person name="Clum A."/>
            <person name="Na H."/>
            <person name="Ledsgaard L."/>
            <person name="Lin J."/>
            <person name="Lipzen A."/>
            <person name="Kuo A."/>
            <person name="Riley R."/>
            <person name="Mondo S."/>
            <person name="Labutti K."/>
            <person name="Haridas S."/>
            <person name="Pangalinan J."/>
            <person name="Salamov A.A."/>
            <person name="Simmons B.A."/>
            <person name="Magnuson J.K."/>
            <person name="Chen J."/>
            <person name="Drula E."/>
            <person name="Henrissat B."/>
            <person name="Wiebenga A."/>
            <person name="Lubbers R.J."/>
            <person name="Gomes A.C."/>
            <person name="Makela M.R."/>
            <person name="Stajich J."/>
            <person name="Grigoriev I.V."/>
            <person name="Mortensen U.H."/>
            <person name="De Vries R.P."/>
            <person name="Baker S.E."/>
            <person name="Andersen M.R."/>
        </authorList>
    </citation>
    <scope>NUCLEOTIDE SEQUENCE [LARGE SCALE GENOMIC DNA]</scope>
    <source>
        <strain evidence="6 7">CBS 588.65</strain>
    </source>
</reference>
<keyword evidence="4 6" id="KW-0378">Hydrolase</keyword>
<comment type="similarity">
    <text evidence="2">Belongs to the amidase family.</text>
</comment>
<dbReference type="PIRSF" id="PIRSF001221">
    <property type="entry name" value="Amidase_fungi"/>
    <property type="match status" value="1"/>
</dbReference>
<proteinExistence type="inferred from homology"/>
<evidence type="ECO:0000256" key="3">
    <source>
        <dbReference type="ARBA" id="ARBA00012922"/>
    </source>
</evidence>
<evidence type="ECO:0000313" key="6">
    <source>
        <dbReference type="EMBL" id="KAL2812291.1"/>
    </source>
</evidence>
<evidence type="ECO:0000259" key="5">
    <source>
        <dbReference type="Pfam" id="PF01425"/>
    </source>
</evidence>